<feature type="domain" description="DUF630" evidence="3">
    <location>
        <begin position="1"/>
        <end position="59"/>
    </location>
</feature>
<protein>
    <recommendedName>
        <fullName evidence="6">Nitrate regulatory gene2 protein</fullName>
    </recommendedName>
</protein>
<dbReference type="AlphaFoldDB" id="A0AAD3RZ97"/>
<accession>A0AAD3RZ97</accession>
<dbReference type="PANTHER" id="PTHR21450">
    <property type="entry name" value="PROTEIN ALTERED PHOSPHATE STARVATION RESPONSE 1"/>
    <property type="match status" value="1"/>
</dbReference>
<feature type="domain" description="DUF632" evidence="2">
    <location>
        <begin position="220"/>
        <end position="522"/>
    </location>
</feature>
<evidence type="ECO:0000259" key="3">
    <source>
        <dbReference type="Pfam" id="PF04783"/>
    </source>
</evidence>
<feature type="compositionally biased region" description="Pro residues" evidence="1">
    <location>
        <begin position="74"/>
        <end position="90"/>
    </location>
</feature>
<dbReference type="InterPro" id="IPR006867">
    <property type="entry name" value="DUF632"/>
</dbReference>
<dbReference type="Pfam" id="PF04782">
    <property type="entry name" value="DUF632"/>
    <property type="match status" value="1"/>
</dbReference>
<gene>
    <name evidence="4" type="ORF">Nepgr_003274</name>
</gene>
<evidence type="ECO:0008006" key="6">
    <source>
        <dbReference type="Google" id="ProtNLM"/>
    </source>
</evidence>
<proteinExistence type="predicted"/>
<keyword evidence="5" id="KW-1185">Reference proteome</keyword>
<dbReference type="EMBL" id="BSYO01000003">
    <property type="protein sequence ID" value="GMH01435.1"/>
    <property type="molecule type" value="Genomic_DNA"/>
</dbReference>
<evidence type="ECO:0000256" key="1">
    <source>
        <dbReference type="SAM" id="MobiDB-lite"/>
    </source>
</evidence>
<organism evidence="4 5">
    <name type="scientific">Nepenthes gracilis</name>
    <name type="common">Slender pitcher plant</name>
    <dbReference type="NCBI Taxonomy" id="150966"/>
    <lineage>
        <taxon>Eukaryota</taxon>
        <taxon>Viridiplantae</taxon>
        <taxon>Streptophyta</taxon>
        <taxon>Embryophyta</taxon>
        <taxon>Tracheophyta</taxon>
        <taxon>Spermatophyta</taxon>
        <taxon>Magnoliopsida</taxon>
        <taxon>eudicotyledons</taxon>
        <taxon>Gunneridae</taxon>
        <taxon>Pentapetalae</taxon>
        <taxon>Caryophyllales</taxon>
        <taxon>Nepenthaceae</taxon>
        <taxon>Nepenthes</taxon>
    </lineage>
</organism>
<comment type="caution">
    <text evidence="4">The sequence shown here is derived from an EMBL/GenBank/DDBJ whole genome shotgun (WGS) entry which is preliminary data.</text>
</comment>
<dbReference type="PANTHER" id="PTHR21450:SF21">
    <property type="entry name" value="REDUCTASE SUBUNIT C, PUTATIVE (DUF630 AND DUF632)-RELATED"/>
    <property type="match status" value="1"/>
</dbReference>
<dbReference type="Pfam" id="PF04783">
    <property type="entry name" value="DUF630"/>
    <property type="match status" value="1"/>
</dbReference>
<dbReference type="Proteomes" id="UP001279734">
    <property type="component" value="Unassembled WGS sequence"/>
</dbReference>
<evidence type="ECO:0000313" key="4">
    <source>
        <dbReference type="EMBL" id="GMH01435.1"/>
    </source>
</evidence>
<evidence type="ECO:0000313" key="5">
    <source>
        <dbReference type="Proteomes" id="UP001279734"/>
    </source>
</evidence>
<sequence length="556" mass="63511">MGCAASVIDKDERVQNCKERKRLMKRLLGFRREFSDSLLAYLRALKNIGVTLRQFTESELIDLENVPFCSVFPPSPPPPLPPSPPPPPFSPDKVEGNLNVGSAKEEIIEIDEDNNGTPPPPAISSSSWDFWEPFDSTSPQHEKLGEVMEQVEEEDWAETRTEFDEDDNEVMTSNKAATVLPNKVQSVDMMDDNSSMMSGQTKDTADMAMVVRRCKKSLPGIVKELDDYFLKASAGGKGIAVIVDIDMRNTSQHYDSRETMRKGNNSGKVFSSFPWSWSSRSLLSTRNAAEFGSLDEPCKPGAHCITLAKLYAEEQRLYKAVMEEETAKLELRRKSLMLQKQENENADWNRIEKTRVAIENLESDILRLQEFISQSSSSILALIDKELHPQFVALVSGLMHMWRTMFQCHQVQHHISQQLNHLSSHHSTDLTTGEYHCEATVQLESEVSFWYNSLCRLAKSQREYVRALFRWIQLTDSLLVDVRQNDCASAIRAVCEEWKLAVDRLSEKVALEAIKRFLSVIHSMISQQQEECSLKKKSDKMEKRLLKKLNSLRKWR</sequence>
<evidence type="ECO:0000259" key="2">
    <source>
        <dbReference type="Pfam" id="PF04782"/>
    </source>
</evidence>
<feature type="region of interest" description="Disordered" evidence="1">
    <location>
        <begin position="74"/>
        <end position="93"/>
    </location>
</feature>
<name>A0AAD3RZ97_NEPGR</name>
<dbReference type="InterPro" id="IPR006868">
    <property type="entry name" value="DUF630"/>
</dbReference>
<reference evidence="4" key="1">
    <citation type="submission" date="2023-05" db="EMBL/GenBank/DDBJ databases">
        <title>Nepenthes gracilis genome sequencing.</title>
        <authorList>
            <person name="Fukushima K."/>
        </authorList>
    </citation>
    <scope>NUCLEOTIDE SEQUENCE</scope>
    <source>
        <strain evidence="4">SING2019-196</strain>
    </source>
</reference>